<comment type="function">
    <text evidence="8">Transfers the 4'-phosphopantetheine moiety from coenzyme A to a Ser of acyl-carrier-protein.</text>
</comment>
<organism evidence="11 12">
    <name type="scientific">Piscinibacter sakaiensis</name>
    <name type="common">Ideonella sakaiensis</name>
    <dbReference type="NCBI Taxonomy" id="1547922"/>
    <lineage>
        <taxon>Bacteria</taxon>
        <taxon>Pseudomonadati</taxon>
        <taxon>Pseudomonadota</taxon>
        <taxon>Betaproteobacteria</taxon>
        <taxon>Burkholderiales</taxon>
        <taxon>Sphaerotilaceae</taxon>
        <taxon>Piscinibacter</taxon>
    </lineage>
</organism>
<keyword evidence="8" id="KW-0963">Cytoplasm</keyword>
<evidence type="ECO:0000313" key="11">
    <source>
        <dbReference type="EMBL" id="GAP35848.1"/>
    </source>
</evidence>
<dbReference type="InterPro" id="IPR004568">
    <property type="entry name" value="Ppantetheine-prot_Trfase_dom"/>
</dbReference>
<keyword evidence="6 8" id="KW-0443">Lipid metabolism</keyword>
<comment type="similarity">
    <text evidence="8">Belongs to the P-Pant transferase superfamily. AcpS family.</text>
</comment>
<dbReference type="EC" id="2.7.8.7" evidence="8"/>
<keyword evidence="2 8" id="KW-0808">Transferase</keyword>
<dbReference type="InterPro" id="IPR002582">
    <property type="entry name" value="ACPS"/>
</dbReference>
<accession>A0A0K8NZP5</accession>
<evidence type="ECO:0000256" key="3">
    <source>
        <dbReference type="ARBA" id="ARBA00022723"/>
    </source>
</evidence>
<keyword evidence="12" id="KW-1185">Reference proteome</keyword>
<dbReference type="GO" id="GO:0000287">
    <property type="term" value="F:magnesium ion binding"/>
    <property type="evidence" value="ECO:0007669"/>
    <property type="project" value="UniProtKB-UniRule"/>
</dbReference>
<comment type="catalytic activity">
    <reaction evidence="8">
        <text>apo-[ACP] + CoA = holo-[ACP] + adenosine 3',5'-bisphosphate + H(+)</text>
        <dbReference type="Rhea" id="RHEA:12068"/>
        <dbReference type="Rhea" id="RHEA-COMP:9685"/>
        <dbReference type="Rhea" id="RHEA-COMP:9690"/>
        <dbReference type="ChEBI" id="CHEBI:15378"/>
        <dbReference type="ChEBI" id="CHEBI:29999"/>
        <dbReference type="ChEBI" id="CHEBI:57287"/>
        <dbReference type="ChEBI" id="CHEBI:58343"/>
        <dbReference type="ChEBI" id="CHEBI:64479"/>
        <dbReference type="EC" id="2.7.8.7"/>
    </reaction>
</comment>
<keyword evidence="3 8" id="KW-0479">Metal-binding</keyword>
<evidence type="ECO:0000256" key="8">
    <source>
        <dbReference type="HAMAP-Rule" id="MF_00101"/>
    </source>
</evidence>
<keyword evidence="5 8" id="KW-0460">Magnesium</keyword>
<dbReference type="AlphaFoldDB" id="A0A0K8NZP5"/>
<comment type="cofactor">
    <cofactor evidence="8">
        <name>Mg(2+)</name>
        <dbReference type="ChEBI" id="CHEBI:18420"/>
    </cofactor>
</comment>
<feature type="compositionally biased region" description="Low complexity" evidence="9">
    <location>
        <begin position="10"/>
        <end position="22"/>
    </location>
</feature>
<dbReference type="GO" id="GO:0005737">
    <property type="term" value="C:cytoplasm"/>
    <property type="evidence" value="ECO:0007669"/>
    <property type="project" value="UniProtKB-SubCell"/>
</dbReference>
<feature type="binding site" evidence="8">
    <location>
        <position position="37"/>
    </location>
    <ligand>
        <name>Mg(2+)</name>
        <dbReference type="ChEBI" id="CHEBI:18420"/>
    </ligand>
</feature>
<keyword evidence="1 8" id="KW-0444">Lipid biosynthesis</keyword>
<protein>
    <recommendedName>
        <fullName evidence="8">Holo-[acyl-carrier-protein] synthase</fullName>
        <shortName evidence="8">Holo-ACP synthase</shortName>
        <ecNumber evidence="8">2.7.8.7</ecNumber>
    </recommendedName>
    <alternativeName>
        <fullName evidence="8">4'-phosphopantetheinyl transferase AcpS</fullName>
    </alternativeName>
</protein>
<feature type="region of interest" description="Disordered" evidence="9">
    <location>
        <begin position="1"/>
        <end position="22"/>
    </location>
</feature>
<name>A0A0K8NZP5_PISS1</name>
<evidence type="ECO:0000313" key="12">
    <source>
        <dbReference type="Proteomes" id="UP000037660"/>
    </source>
</evidence>
<dbReference type="InterPro" id="IPR008278">
    <property type="entry name" value="4-PPantetheinyl_Trfase_dom"/>
</dbReference>
<evidence type="ECO:0000256" key="1">
    <source>
        <dbReference type="ARBA" id="ARBA00022516"/>
    </source>
</evidence>
<evidence type="ECO:0000256" key="9">
    <source>
        <dbReference type="SAM" id="MobiDB-lite"/>
    </source>
</evidence>
<reference evidence="12" key="1">
    <citation type="submission" date="2015-07" db="EMBL/GenBank/DDBJ databases">
        <title>Discovery of a poly(ethylene terephthalate assimilation.</title>
        <authorList>
            <person name="Yoshida S."/>
            <person name="Hiraga K."/>
            <person name="Takehana T."/>
            <person name="Taniguchi I."/>
            <person name="Yamaji H."/>
            <person name="Maeda Y."/>
            <person name="Toyohara K."/>
            <person name="Miyamoto K."/>
            <person name="Kimura Y."/>
            <person name="Oda K."/>
        </authorList>
    </citation>
    <scope>NUCLEOTIDE SEQUENCE [LARGE SCALE GENOMIC DNA]</scope>
    <source>
        <strain evidence="12">NBRC 110686 / TISTR 2288 / 201-F6</strain>
    </source>
</reference>
<dbReference type="Proteomes" id="UP000037660">
    <property type="component" value="Unassembled WGS sequence"/>
</dbReference>
<comment type="subcellular location">
    <subcellularLocation>
        <location evidence="8">Cytoplasm</location>
    </subcellularLocation>
</comment>
<dbReference type="InterPro" id="IPR037143">
    <property type="entry name" value="4-PPantetheinyl_Trfase_dom_sf"/>
</dbReference>
<proteinExistence type="inferred from homology"/>
<keyword evidence="7 8" id="KW-0275">Fatty acid biosynthesis</keyword>
<keyword evidence="4 8" id="KW-0276">Fatty acid metabolism</keyword>
<evidence type="ECO:0000256" key="6">
    <source>
        <dbReference type="ARBA" id="ARBA00023098"/>
    </source>
</evidence>
<dbReference type="SUPFAM" id="SSF56214">
    <property type="entry name" value="4'-phosphopantetheinyl transferase"/>
    <property type="match status" value="1"/>
</dbReference>
<dbReference type="NCBIfam" id="TIGR00556">
    <property type="entry name" value="pantethn_trn"/>
    <property type="match status" value="1"/>
</dbReference>
<dbReference type="Pfam" id="PF01648">
    <property type="entry name" value="ACPS"/>
    <property type="match status" value="1"/>
</dbReference>
<dbReference type="OrthoDB" id="517356at2"/>
<dbReference type="EMBL" id="BBYR01000029">
    <property type="protein sequence ID" value="GAP35848.1"/>
    <property type="molecule type" value="Genomic_DNA"/>
</dbReference>
<reference evidence="11 12" key="2">
    <citation type="journal article" date="2016" name="Science">
        <title>A bacterium that degrades and assimilates poly(ethylene terephthalate).</title>
        <authorList>
            <person name="Yoshida S."/>
            <person name="Hiraga K."/>
            <person name="Takehana T."/>
            <person name="Taniguchi I."/>
            <person name="Yamaji H."/>
            <person name="Maeda Y."/>
            <person name="Toyohara K."/>
            <person name="Miyamoto K."/>
            <person name="Kimura Y."/>
            <person name="Oda K."/>
        </authorList>
    </citation>
    <scope>NUCLEOTIDE SEQUENCE [LARGE SCALE GENOMIC DNA]</scope>
    <source>
        <strain evidence="12">NBRC 110686 / TISTR 2288 / 201-F6</strain>
    </source>
</reference>
<evidence type="ECO:0000256" key="2">
    <source>
        <dbReference type="ARBA" id="ARBA00022679"/>
    </source>
</evidence>
<dbReference type="RefSeq" id="WP_054019881.1">
    <property type="nucleotide sequence ID" value="NZ_BBYR01000029.1"/>
</dbReference>
<dbReference type="STRING" id="1547922.ISF6_1621"/>
<evidence type="ECO:0000256" key="5">
    <source>
        <dbReference type="ARBA" id="ARBA00022842"/>
    </source>
</evidence>
<feature type="domain" description="4'-phosphopantetheinyl transferase" evidence="10">
    <location>
        <begin position="33"/>
        <end position="129"/>
    </location>
</feature>
<comment type="caution">
    <text evidence="11">The sequence shown here is derived from an EMBL/GenBank/DDBJ whole genome shotgun (WGS) entry which is preliminary data.</text>
</comment>
<evidence type="ECO:0000256" key="4">
    <source>
        <dbReference type="ARBA" id="ARBA00022832"/>
    </source>
</evidence>
<dbReference type="HAMAP" id="MF_00101">
    <property type="entry name" value="AcpS"/>
    <property type="match status" value="1"/>
</dbReference>
<dbReference type="Gene3D" id="3.90.470.20">
    <property type="entry name" value="4'-phosphopantetheinyl transferase domain"/>
    <property type="match status" value="1"/>
</dbReference>
<gene>
    <name evidence="8" type="primary">acpS</name>
    <name evidence="11" type="ORF">ISF6_1621</name>
</gene>
<sequence length="178" mass="18196">MTPPARPRGAAHPSPADAPAAGVAGPVPAPALRVGIDTVDVAGVATSLDAFGERYARRLFTDGERAAAERVPSARAERLAARFAAKEAFLKAFDAAETGLGWREIEVVGEAGQPPRLRLHGAAAARAAACGARELALSLSHDGAQACAMLVALCDPVARAGEAAAPDARPLFHFHPAP</sequence>
<evidence type="ECO:0000256" key="7">
    <source>
        <dbReference type="ARBA" id="ARBA00023160"/>
    </source>
</evidence>
<dbReference type="GO" id="GO:0008897">
    <property type="term" value="F:holo-[acyl-carrier-protein] synthase activity"/>
    <property type="evidence" value="ECO:0007669"/>
    <property type="project" value="UniProtKB-UniRule"/>
</dbReference>
<dbReference type="GO" id="GO:0006633">
    <property type="term" value="P:fatty acid biosynthetic process"/>
    <property type="evidence" value="ECO:0007669"/>
    <property type="project" value="UniProtKB-UniRule"/>
</dbReference>
<evidence type="ECO:0000259" key="10">
    <source>
        <dbReference type="Pfam" id="PF01648"/>
    </source>
</evidence>
<feature type="binding site" evidence="8">
    <location>
        <position position="87"/>
    </location>
    <ligand>
        <name>Mg(2+)</name>
        <dbReference type="ChEBI" id="CHEBI:18420"/>
    </ligand>
</feature>